<reference evidence="2 3" key="1">
    <citation type="submission" date="2021-06" db="EMBL/GenBank/DDBJ databases">
        <title>Caerostris extrusa draft genome.</title>
        <authorList>
            <person name="Kono N."/>
            <person name="Arakawa K."/>
        </authorList>
    </citation>
    <scope>NUCLEOTIDE SEQUENCE [LARGE SCALE GENOMIC DNA]</scope>
</reference>
<feature type="region of interest" description="Disordered" evidence="1">
    <location>
        <begin position="1"/>
        <end position="20"/>
    </location>
</feature>
<protein>
    <submittedName>
        <fullName evidence="2">Uncharacterized protein</fullName>
    </submittedName>
</protein>
<dbReference type="Proteomes" id="UP001054945">
    <property type="component" value="Unassembled WGS sequence"/>
</dbReference>
<keyword evidence="3" id="KW-1185">Reference proteome</keyword>
<sequence>MPLGKKALPERKSNSKPTHPEDFFFLDDMVFVPQSQKRSALCIFCYSTSRPRASEAGTNEPNNNQTLENKNEILVLCTRQLDNKQQQHAVQY</sequence>
<evidence type="ECO:0000313" key="2">
    <source>
        <dbReference type="EMBL" id="GIX78504.1"/>
    </source>
</evidence>
<comment type="caution">
    <text evidence="2">The sequence shown here is derived from an EMBL/GenBank/DDBJ whole genome shotgun (WGS) entry which is preliminary data.</text>
</comment>
<dbReference type="EMBL" id="BPLR01002843">
    <property type="protein sequence ID" value="GIX78504.1"/>
    <property type="molecule type" value="Genomic_DNA"/>
</dbReference>
<dbReference type="AlphaFoldDB" id="A0AAV4N1A0"/>
<name>A0AAV4N1A0_CAEEX</name>
<evidence type="ECO:0000256" key="1">
    <source>
        <dbReference type="SAM" id="MobiDB-lite"/>
    </source>
</evidence>
<proteinExistence type="predicted"/>
<feature type="compositionally biased region" description="Basic and acidic residues" evidence="1">
    <location>
        <begin position="7"/>
        <end position="20"/>
    </location>
</feature>
<gene>
    <name evidence="2" type="ORF">CEXT_129631</name>
</gene>
<accession>A0AAV4N1A0</accession>
<organism evidence="2 3">
    <name type="scientific">Caerostris extrusa</name>
    <name type="common">Bark spider</name>
    <name type="synonym">Caerostris bankana</name>
    <dbReference type="NCBI Taxonomy" id="172846"/>
    <lineage>
        <taxon>Eukaryota</taxon>
        <taxon>Metazoa</taxon>
        <taxon>Ecdysozoa</taxon>
        <taxon>Arthropoda</taxon>
        <taxon>Chelicerata</taxon>
        <taxon>Arachnida</taxon>
        <taxon>Araneae</taxon>
        <taxon>Araneomorphae</taxon>
        <taxon>Entelegynae</taxon>
        <taxon>Araneoidea</taxon>
        <taxon>Araneidae</taxon>
        <taxon>Caerostris</taxon>
    </lineage>
</organism>
<evidence type="ECO:0000313" key="3">
    <source>
        <dbReference type="Proteomes" id="UP001054945"/>
    </source>
</evidence>